<dbReference type="PROSITE" id="PS50053">
    <property type="entry name" value="UBIQUITIN_2"/>
    <property type="match status" value="1"/>
</dbReference>
<evidence type="ECO:0000256" key="2">
    <source>
        <dbReference type="ARBA" id="ARBA00004123"/>
    </source>
</evidence>
<reference evidence="15 16" key="1">
    <citation type="journal article" date="2019" name="Nat. Ecol. Evol.">
        <title>Megaphylogeny resolves global patterns of mushroom evolution.</title>
        <authorList>
            <person name="Varga T."/>
            <person name="Krizsan K."/>
            <person name="Foldi C."/>
            <person name="Dima B."/>
            <person name="Sanchez-Garcia M."/>
            <person name="Sanchez-Ramirez S."/>
            <person name="Szollosi G.J."/>
            <person name="Szarkandi J.G."/>
            <person name="Papp V."/>
            <person name="Albert L."/>
            <person name="Andreopoulos W."/>
            <person name="Angelini C."/>
            <person name="Antonin V."/>
            <person name="Barry K.W."/>
            <person name="Bougher N.L."/>
            <person name="Buchanan P."/>
            <person name="Buyck B."/>
            <person name="Bense V."/>
            <person name="Catcheside P."/>
            <person name="Chovatia M."/>
            <person name="Cooper J."/>
            <person name="Damon W."/>
            <person name="Desjardin D."/>
            <person name="Finy P."/>
            <person name="Geml J."/>
            <person name="Haridas S."/>
            <person name="Hughes K."/>
            <person name="Justo A."/>
            <person name="Karasinski D."/>
            <person name="Kautmanova I."/>
            <person name="Kiss B."/>
            <person name="Kocsube S."/>
            <person name="Kotiranta H."/>
            <person name="LaButti K.M."/>
            <person name="Lechner B.E."/>
            <person name="Liimatainen K."/>
            <person name="Lipzen A."/>
            <person name="Lukacs Z."/>
            <person name="Mihaltcheva S."/>
            <person name="Morgado L.N."/>
            <person name="Niskanen T."/>
            <person name="Noordeloos M.E."/>
            <person name="Ohm R.A."/>
            <person name="Ortiz-Santana B."/>
            <person name="Ovrebo C."/>
            <person name="Racz N."/>
            <person name="Riley R."/>
            <person name="Savchenko A."/>
            <person name="Shiryaev A."/>
            <person name="Soop K."/>
            <person name="Spirin V."/>
            <person name="Szebenyi C."/>
            <person name="Tomsovsky M."/>
            <person name="Tulloss R.E."/>
            <person name="Uehling J."/>
            <person name="Grigoriev I.V."/>
            <person name="Vagvolgyi C."/>
            <person name="Papp T."/>
            <person name="Martin F.M."/>
            <person name="Miettinen O."/>
            <person name="Hibbett D.S."/>
            <person name="Nagy L.G."/>
        </authorList>
    </citation>
    <scope>NUCLEOTIDE SEQUENCE [LARGE SCALE GENOMIC DNA]</scope>
    <source>
        <strain evidence="15 16">CBS 121175</strain>
    </source>
</reference>
<evidence type="ECO:0000256" key="1">
    <source>
        <dbReference type="ARBA" id="ARBA00001946"/>
    </source>
</evidence>
<accession>A0A5C3LDS0</accession>
<keyword evidence="5" id="KW-0378">Hydrolase</keyword>
<name>A0A5C3LDS0_COPMA</name>
<evidence type="ECO:0000256" key="10">
    <source>
        <dbReference type="ARBA" id="ARBA00047761"/>
    </source>
</evidence>
<evidence type="ECO:0000313" key="16">
    <source>
        <dbReference type="Proteomes" id="UP000307440"/>
    </source>
</evidence>
<keyword evidence="8" id="KW-0539">Nucleus</keyword>
<dbReference type="InterPro" id="IPR036412">
    <property type="entry name" value="HAD-like_sf"/>
</dbReference>
<keyword evidence="16" id="KW-1185">Reference proteome</keyword>
<dbReference type="PROSITE" id="PS50969">
    <property type="entry name" value="FCP1"/>
    <property type="match status" value="1"/>
</dbReference>
<dbReference type="STRING" id="230819.A0A5C3LDS0"/>
<dbReference type="InterPro" id="IPR000626">
    <property type="entry name" value="Ubiquitin-like_dom"/>
</dbReference>
<dbReference type="GO" id="GO:0046872">
    <property type="term" value="F:metal ion binding"/>
    <property type="evidence" value="ECO:0007669"/>
    <property type="project" value="UniProtKB-KW"/>
</dbReference>
<comment type="cofactor">
    <cofactor evidence="1">
        <name>Mg(2+)</name>
        <dbReference type="ChEBI" id="CHEBI:18420"/>
    </cofactor>
</comment>
<evidence type="ECO:0000256" key="6">
    <source>
        <dbReference type="ARBA" id="ARBA00022842"/>
    </source>
</evidence>
<feature type="domain" description="FCP1 homology" evidence="14">
    <location>
        <begin position="167"/>
        <end position="335"/>
    </location>
</feature>
<gene>
    <name evidence="15" type="ORF">FA15DRAFT_663388</name>
</gene>
<dbReference type="EMBL" id="ML210147">
    <property type="protein sequence ID" value="TFK30056.1"/>
    <property type="molecule type" value="Genomic_DNA"/>
</dbReference>
<feature type="domain" description="Ubiquitin-like" evidence="13">
    <location>
        <begin position="42"/>
        <end position="110"/>
    </location>
</feature>
<dbReference type="GO" id="GO:0004722">
    <property type="term" value="F:protein serine/threonine phosphatase activity"/>
    <property type="evidence" value="ECO:0007669"/>
    <property type="project" value="UniProtKB-EC"/>
</dbReference>
<dbReference type="PANTHER" id="PTHR48493">
    <property type="entry name" value="UBIQUITIN-LIKE DOMAIN-CONTAINING CTD PHOSPHATASE 1"/>
    <property type="match status" value="1"/>
</dbReference>
<dbReference type="InterPro" id="IPR011943">
    <property type="entry name" value="HAD-SF_hydro_IIID"/>
</dbReference>
<evidence type="ECO:0000256" key="11">
    <source>
        <dbReference type="ARBA" id="ARBA00048336"/>
    </source>
</evidence>
<evidence type="ECO:0000256" key="12">
    <source>
        <dbReference type="SAM" id="MobiDB-lite"/>
    </source>
</evidence>
<feature type="region of interest" description="Disordered" evidence="12">
    <location>
        <begin position="1"/>
        <end position="28"/>
    </location>
</feature>
<dbReference type="Proteomes" id="UP000307440">
    <property type="component" value="Unassembled WGS sequence"/>
</dbReference>
<evidence type="ECO:0000259" key="13">
    <source>
        <dbReference type="PROSITE" id="PS50053"/>
    </source>
</evidence>
<keyword evidence="6" id="KW-0460">Magnesium</keyword>
<evidence type="ECO:0000259" key="14">
    <source>
        <dbReference type="PROSITE" id="PS50969"/>
    </source>
</evidence>
<evidence type="ECO:0000313" key="15">
    <source>
        <dbReference type="EMBL" id="TFK30056.1"/>
    </source>
</evidence>
<evidence type="ECO:0000256" key="3">
    <source>
        <dbReference type="ARBA" id="ARBA00013081"/>
    </source>
</evidence>
<feature type="compositionally biased region" description="Polar residues" evidence="12">
    <location>
        <begin position="16"/>
        <end position="27"/>
    </location>
</feature>
<proteinExistence type="predicted"/>
<dbReference type="PANTHER" id="PTHR48493:SF1">
    <property type="entry name" value="UBIQUITIN-LIKE DOMAIN-CONTAINING CTD PHOSPHATASE 1"/>
    <property type="match status" value="1"/>
</dbReference>
<dbReference type="InterPro" id="IPR051658">
    <property type="entry name" value="UBLCP1"/>
</dbReference>
<evidence type="ECO:0000256" key="9">
    <source>
        <dbReference type="ARBA" id="ARBA00032039"/>
    </source>
</evidence>
<comment type="catalytic activity">
    <reaction evidence="11">
        <text>O-phospho-L-threonyl-[protein] + H2O = L-threonyl-[protein] + phosphate</text>
        <dbReference type="Rhea" id="RHEA:47004"/>
        <dbReference type="Rhea" id="RHEA-COMP:11060"/>
        <dbReference type="Rhea" id="RHEA-COMP:11605"/>
        <dbReference type="ChEBI" id="CHEBI:15377"/>
        <dbReference type="ChEBI" id="CHEBI:30013"/>
        <dbReference type="ChEBI" id="CHEBI:43474"/>
        <dbReference type="ChEBI" id="CHEBI:61977"/>
        <dbReference type="EC" id="3.1.3.16"/>
    </reaction>
</comment>
<dbReference type="Gene3D" id="3.10.20.90">
    <property type="entry name" value="Phosphatidylinositol 3-kinase Catalytic Subunit, Chain A, domain 1"/>
    <property type="match status" value="1"/>
</dbReference>
<dbReference type="SUPFAM" id="SSF54236">
    <property type="entry name" value="Ubiquitin-like"/>
    <property type="match status" value="1"/>
</dbReference>
<organism evidence="15 16">
    <name type="scientific">Coprinopsis marcescibilis</name>
    <name type="common">Agaric fungus</name>
    <name type="synonym">Psathyrella marcescibilis</name>
    <dbReference type="NCBI Taxonomy" id="230819"/>
    <lineage>
        <taxon>Eukaryota</taxon>
        <taxon>Fungi</taxon>
        <taxon>Dikarya</taxon>
        <taxon>Basidiomycota</taxon>
        <taxon>Agaricomycotina</taxon>
        <taxon>Agaricomycetes</taxon>
        <taxon>Agaricomycetidae</taxon>
        <taxon>Agaricales</taxon>
        <taxon>Agaricineae</taxon>
        <taxon>Psathyrellaceae</taxon>
        <taxon>Coprinopsis</taxon>
    </lineage>
</organism>
<evidence type="ECO:0000256" key="8">
    <source>
        <dbReference type="ARBA" id="ARBA00023242"/>
    </source>
</evidence>
<dbReference type="SUPFAM" id="SSF56784">
    <property type="entry name" value="HAD-like"/>
    <property type="match status" value="1"/>
</dbReference>
<dbReference type="GO" id="GO:0005634">
    <property type="term" value="C:nucleus"/>
    <property type="evidence" value="ECO:0007669"/>
    <property type="project" value="UniProtKB-SubCell"/>
</dbReference>
<evidence type="ECO:0000256" key="5">
    <source>
        <dbReference type="ARBA" id="ARBA00022801"/>
    </source>
</evidence>
<dbReference type="InterPro" id="IPR029071">
    <property type="entry name" value="Ubiquitin-like_domsf"/>
</dbReference>
<dbReference type="OrthoDB" id="1711508at2759"/>
<dbReference type="InterPro" id="IPR023214">
    <property type="entry name" value="HAD_sf"/>
</dbReference>
<comment type="subcellular location">
    <subcellularLocation>
        <location evidence="2">Nucleus</location>
    </subcellularLocation>
</comment>
<keyword evidence="4" id="KW-0479">Metal-binding</keyword>
<dbReference type="InterPro" id="IPR004274">
    <property type="entry name" value="FCP1_dom"/>
</dbReference>
<dbReference type="NCBIfam" id="TIGR02245">
    <property type="entry name" value="HAD_IIID1"/>
    <property type="match status" value="1"/>
</dbReference>
<dbReference type="Pfam" id="PF03031">
    <property type="entry name" value="NIF"/>
    <property type="match status" value="1"/>
</dbReference>
<keyword evidence="7" id="KW-0904">Protein phosphatase</keyword>
<dbReference type="SMART" id="SM00577">
    <property type="entry name" value="CPDc"/>
    <property type="match status" value="1"/>
</dbReference>
<dbReference type="EC" id="3.1.3.16" evidence="3"/>
<dbReference type="AlphaFoldDB" id="A0A5C3LDS0"/>
<evidence type="ECO:0000256" key="4">
    <source>
        <dbReference type="ARBA" id="ARBA00022723"/>
    </source>
</evidence>
<evidence type="ECO:0000256" key="7">
    <source>
        <dbReference type="ARBA" id="ARBA00022912"/>
    </source>
</evidence>
<sequence>MSSAQEVPVHGDDLSESSLGPATMSTEEPQDRWVDLQFGWAGKTFHLRIAETDRVYDLKTSIRDLTTVPIERQKILGLVKGKLPPDQACIADLRLGSAKKFSLIGTPQGDEIKDPSQLENLPDVINDLDVDFTENLAAVNRYRHDHRNIRKIREMTENLQVNIITPLRPGKKLLVLDIDYTIVDTKPLTSGSLPPDECARPYLHEFLTALYPYYDVCIWSQTSWIWLETKLVELGMVGANRNYQISFVLDKKCMFTIFSEREGKPWSHHVKALQIIWNHFPQFNASNTVHIDDLSRNFALNPKEGIKISAYKNAHTAEARADRELVKLTRYLLHVANVEDFRTLKHKEWKSVVGRLPPPA</sequence>
<protein>
    <recommendedName>
        <fullName evidence="3">protein-serine/threonine phosphatase</fullName>
        <ecNumber evidence="3">3.1.3.16</ecNumber>
    </recommendedName>
    <alternativeName>
        <fullName evidence="9">Nuclear proteasome inhibitor UBLCP1</fullName>
    </alternativeName>
</protein>
<dbReference type="GO" id="GO:0090364">
    <property type="term" value="P:regulation of proteasome assembly"/>
    <property type="evidence" value="ECO:0007669"/>
    <property type="project" value="InterPro"/>
</dbReference>
<comment type="catalytic activity">
    <reaction evidence="10">
        <text>O-phospho-L-seryl-[protein] + H2O = L-seryl-[protein] + phosphate</text>
        <dbReference type="Rhea" id="RHEA:20629"/>
        <dbReference type="Rhea" id="RHEA-COMP:9863"/>
        <dbReference type="Rhea" id="RHEA-COMP:11604"/>
        <dbReference type="ChEBI" id="CHEBI:15377"/>
        <dbReference type="ChEBI" id="CHEBI:29999"/>
        <dbReference type="ChEBI" id="CHEBI:43474"/>
        <dbReference type="ChEBI" id="CHEBI:83421"/>
        <dbReference type="EC" id="3.1.3.16"/>
    </reaction>
</comment>
<dbReference type="Gene3D" id="3.40.50.1000">
    <property type="entry name" value="HAD superfamily/HAD-like"/>
    <property type="match status" value="1"/>
</dbReference>